<dbReference type="PATRIC" id="fig|1423790.3.peg.543"/>
<gene>
    <name evidence="1" type="ORF">BN53_07620</name>
</gene>
<reference evidence="1 2" key="1">
    <citation type="submission" date="2012-06" db="EMBL/GenBank/DDBJ databases">
        <title>Draft Genome Sequence of Lactobacillus pasteurii CRBIP 24.76T.</title>
        <authorList>
            <person name="Cousin S."/>
            <person name="Bouchier C."/>
            <person name="Loux V."/>
            <person name="Ma L."/>
            <person name="Creno S."/>
            <person name="Bizet C."/>
            <person name="Clermont D."/>
        </authorList>
    </citation>
    <scope>NUCLEOTIDE SEQUENCE [LARGE SCALE GENOMIC DNA]</scope>
    <source>
        <strain evidence="2">CRBIP 24.76T</strain>
    </source>
</reference>
<dbReference type="eggNOG" id="COG2761">
    <property type="taxonomic scope" value="Bacteria"/>
</dbReference>
<dbReference type="STRING" id="1423790.BN53_07620"/>
<keyword evidence="2" id="KW-1185">Reference proteome</keyword>
<sequence length="208" mass="24281">MFEIFLFINPIGIYCYEIEKRIQKAIKDLDLDVCYHFVPVATVGTVQEDLIRRRRNSQQLCDLSYFTLATNHALEDYHAIKLAYGNKRARKFLFALQQYLNEDGTTFSCQLVEKIYQEIGLNKATIQEFKSSEYIRDSIDQDQKLANQWQIKKTPTIIIFNEEKESDSGILLEGLVSQNDLYKLLTPDNEHDDEYSNNLVTANHLRLV</sequence>
<dbReference type="Pfam" id="PF13743">
    <property type="entry name" value="Thioredoxin_5"/>
    <property type="match status" value="1"/>
</dbReference>
<proteinExistence type="predicted"/>
<dbReference type="AlphaFoldDB" id="I7LBW1"/>
<protein>
    <recommendedName>
        <fullName evidence="3">Dithiol-disulfide isomerase</fullName>
    </recommendedName>
</protein>
<comment type="caution">
    <text evidence="1">The sequence shown here is derived from an EMBL/GenBank/DDBJ whole genome shotgun (WGS) entry which is preliminary data.</text>
</comment>
<organism evidence="1 2">
    <name type="scientific">Lactobacillus pasteurii DSM 23907 = CRBIP 24.76</name>
    <dbReference type="NCBI Taxonomy" id="1423790"/>
    <lineage>
        <taxon>Bacteria</taxon>
        <taxon>Bacillati</taxon>
        <taxon>Bacillota</taxon>
        <taxon>Bacilli</taxon>
        <taxon>Lactobacillales</taxon>
        <taxon>Lactobacillaceae</taxon>
        <taxon>Lactobacillus</taxon>
    </lineage>
</organism>
<dbReference type="Proteomes" id="UP000009311">
    <property type="component" value="Unassembled WGS sequence"/>
</dbReference>
<dbReference type="Gene3D" id="3.40.30.10">
    <property type="entry name" value="Glutaredoxin"/>
    <property type="match status" value="1"/>
</dbReference>
<evidence type="ECO:0000313" key="1">
    <source>
        <dbReference type="EMBL" id="CCI85946.1"/>
    </source>
</evidence>
<dbReference type="EMBL" id="CAKD01000024">
    <property type="protein sequence ID" value="CCI85946.1"/>
    <property type="molecule type" value="Genomic_DNA"/>
</dbReference>
<accession>I7LBW1</accession>
<dbReference type="InterPro" id="IPR036249">
    <property type="entry name" value="Thioredoxin-like_sf"/>
</dbReference>
<name>I7LBW1_9LACO</name>
<evidence type="ECO:0008006" key="3">
    <source>
        <dbReference type="Google" id="ProtNLM"/>
    </source>
</evidence>
<dbReference type="OrthoDB" id="2156137at2"/>
<evidence type="ECO:0000313" key="2">
    <source>
        <dbReference type="Proteomes" id="UP000009311"/>
    </source>
</evidence>
<dbReference type="SUPFAM" id="SSF52833">
    <property type="entry name" value="Thioredoxin-like"/>
    <property type="match status" value="1"/>
</dbReference>
<dbReference type="RefSeq" id="WP_009560511.1">
    <property type="nucleotide sequence ID" value="NZ_AYZN01000001.1"/>
</dbReference>